<protein>
    <submittedName>
        <fullName evidence="1">Uncharacterized protein</fullName>
    </submittedName>
</protein>
<organism evidence="1 2">
    <name type="scientific">Clostridium colicanis DSM 13634</name>
    <dbReference type="NCBI Taxonomy" id="1121305"/>
    <lineage>
        <taxon>Bacteria</taxon>
        <taxon>Bacillati</taxon>
        <taxon>Bacillota</taxon>
        <taxon>Clostridia</taxon>
        <taxon>Eubacteriales</taxon>
        <taxon>Clostridiaceae</taxon>
        <taxon>Clostridium</taxon>
    </lineage>
</organism>
<name>A0A151ARM7_9CLOT</name>
<dbReference type="STRING" id="1121305.CLCOL_01770"/>
<dbReference type="RefSeq" id="WP_156473353.1">
    <property type="nucleotide sequence ID" value="NZ_LTBB01000001.1"/>
</dbReference>
<keyword evidence="2" id="KW-1185">Reference proteome</keyword>
<evidence type="ECO:0000313" key="1">
    <source>
        <dbReference type="EMBL" id="KYH30233.1"/>
    </source>
</evidence>
<dbReference type="AlphaFoldDB" id="A0A151ARM7"/>
<accession>A0A151ARM7</accession>
<gene>
    <name evidence="1" type="ORF">CLCOL_01770</name>
</gene>
<evidence type="ECO:0000313" key="2">
    <source>
        <dbReference type="Proteomes" id="UP000075374"/>
    </source>
</evidence>
<dbReference type="EMBL" id="LTBB01000001">
    <property type="protein sequence ID" value="KYH30233.1"/>
    <property type="molecule type" value="Genomic_DNA"/>
</dbReference>
<dbReference type="PATRIC" id="fig|1121305.3.peg.173"/>
<dbReference type="Proteomes" id="UP000075374">
    <property type="component" value="Unassembled WGS sequence"/>
</dbReference>
<proteinExistence type="predicted"/>
<sequence length="55" mass="6390">MAKKKIAVEIVNPEALEKASINFTNALFDIWWEQKKEVSKELIIEDSIKEKELNS</sequence>
<reference evidence="1 2" key="1">
    <citation type="submission" date="2016-02" db="EMBL/GenBank/DDBJ databases">
        <title>Genome sequence of Clostridium colicanis DSM 13634.</title>
        <authorList>
            <person name="Poehlein A."/>
            <person name="Daniel R."/>
        </authorList>
    </citation>
    <scope>NUCLEOTIDE SEQUENCE [LARGE SCALE GENOMIC DNA]</scope>
    <source>
        <strain evidence="1 2">DSM 13634</strain>
    </source>
</reference>
<comment type="caution">
    <text evidence="1">The sequence shown here is derived from an EMBL/GenBank/DDBJ whole genome shotgun (WGS) entry which is preliminary data.</text>
</comment>